<evidence type="ECO:0000256" key="1">
    <source>
        <dbReference type="ARBA" id="ARBA00004196"/>
    </source>
</evidence>
<comment type="similarity">
    <text evidence="2">Belongs to the thioredoxin family. DsbE subfamily.</text>
</comment>
<dbReference type="EMBL" id="FLQY01000029">
    <property type="protein sequence ID" value="SBT04219.1"/>
    <property type="molecule type" value="Genomic_DNA"/>
</dbReference>
<dbReference type="AlphaFoldDB" id="A0A1A8XGB2"/>
<dbReference type="InterPro" id="IPR013740">
    <property type="entry name" value="Redoxin"/>
</dbReference>
<dbReference type="InterPro" id="IPR004799">
    <property type="entry name" value="Periplasmic_diS_OxRdtase_DsbE"/>
</dbReference>
<feature type="domain" description="Thioredoxin" evidence="6">
    <location>
        <begin position="32"/>
        <end position="194"/>
    </location>
</feature>
<dbReference type="PANTHER" id="PTHR42852:SF6">
    <property type="entry name" value="THIOL:DISULFIDE INTERCHANGE PROTEIN DSBE"/>
    <property type="match status" value="1"/>
</dbReference>
<dbReference type="Gene3D" id="3.40.30.10">
    <property type="entry name" value="Glutaredoxin"/>
    <property type="match status" value="1"/>
</dbReference>
<dbReference type="CDD" id="cd03010">
    <property type="entry name" value="TlpA_like_DsbE"/>
    <property type="match status" value="1"/>
</dbReference>
<keyword evidence="4" id="KW-1015">Disulfide bond</keyword>
<dbReference type="PANTHER" id="PTHR42852">
    <property type="entry name" value="THIOL:DISULFIDE INTERCHANGE PROTEIN DSBE"/>
    <property type="match status" value="1"/>
</dbReference>
<evidence type="ECO:0000256" key="5">
    <source>
        <dbReference type="ARBA" id="ARBA00023284"/>
    </source>
</evidence>
<dbReference type="Pfam" id="PF08534">
    <property type="entry name" value="Redoxin"/>
    <property type="match status" value="1"/>
</dbReference>
<protein>
    <submittedName>
        <fullName evidence="7">Thiol:disulfide interchange protein DsbE</fullName>
    </submittedName>
</protein>
<name>A0A1A8XGB2_9RHOO</name>
<evidence type="ECO:0000313" key="8">
    <source>
        <dbReference type="Proteomes" id="UP000199600"/>
    </source>
</evidence>
<dbReference type="GO" id="GO:0030288">
    <property type="term" value="C:outer membrane-bounded periplasmic space"/>
    <property type="evidence" value="ECO:0007669"/>
    <property type="project" value="InterPro"/>
</dbReference>
<keyword evidence="8" id="KW-1185">Reference proteome</keyword>
<dbReference type="InterPro" id="IPR017937">
    <property type="entry name" value="Thioredoxin_CS"/>
</dbReference>
<evidence type="ECO:0000256" key="2">
    <source>
        <dbReference type="ARBA" id="ARBA00007758"/>
    </source>
</evidence>
<dbReference type="InterPro" id="IPR013766">
    <property type="entry name" value="Thioredoxin_domain"/>
</dbReference>
<keyword evidence="5" id="KW-0676">Redox-active center</keyword>
<dbReference type="InterPro" id="IPR036249">
    <property type="entry name" value="Thioredoxin-like_sf"/>
</dbReference>
<sequence>MNRFLWPLIGFVVLVILLAVGLNLNPRDVPSPLVGKPAPMFTLPQVASPERTFSPKDMLGRVWLLNVWATWCVSCRQEHPVLVEMAKNKAITLVGLNYKEVSGDGALDSDKLTADAEMKLALERSNAWLNQHGNPYRLSVLDLDGRVGINYGVYGVPETYVIDKAGIIRMKHTGPISPDDFSGKILPLVAELNK</sequence>
<evidence type="ECO:0000259" key="6">
    <source>
        <dbReference type="PROSITE" id="PS51352"/>
    </source>
</evidence>
<dbReference type="GO" id="GO:0017004">
    <property type="term" value="P:cytochrome complex assembly"/>
    <property type="evidence" value="ECO:0007669"/>
    <property type="project" value="UniProtKB-KW"/>
</dbReference>
<dbReference type="Proteomes" id="UP000199600">
    <property type="component" value="Unassembled WGS sequence"/>
</dbReference>
<gene>
    <name evidence="7" type="primary">dsbE</name>
    <name evidence="7" type="ORF">PROAA_1240019</name>
</gene>
<organism evidence="7 8">
    <name type="scientific">Candidatus Propionivibrio aalborgensis</name>
    <dbReference type="NCBI Taxonomy" id="1860101"/>
    <lineage>
        <taxon>Bacteria</taxon>
        <taxon>Pseudomonadati</taxon>
        <taxon>Pseudomonadota</taxon>
        <taxon>Betaproteobacteria</taxon>
        <taxon>Rhodocyclales</taxon>
        <taxon>Rhodocyclaceae</taxon>
        <taxon>Propionivibrio</taxon>
    </lineage>
</organism>
<dbReference type="SUPFAM" id="SSF52833">
    <property type="entry name" value="Thioredoxin-like"/>
    <property type="match status" value="1"/>
</dbReference>
<dbReference type="PROSITE" id="PS51352">
    <property type="entry name" value="THIOREDOXIN_2"/>
    <property type="match status" value="1"/>
</dbReference>
<dbReference type="GO" id="GO:0015036">
    <property type="term" value="F:disulfide oxidoreductase activity"/>
    <property type="evidence" value="ECO:0007669"/>
    <property type="project" value="InterPro"/>
</dbReference>
<evidence type="ECO:0000313" key="7">
    <source>
        <dbReference type="EMBL" id="SBT04219.1"/>
    </source>
</evidence>
<dbReference type="PROSITE" id="PS00194">
    <property type="entry name" value="THIOREDOXIN_1"/>
    <property type="match status" value="1"/>
</dbReference>
<evidence type="ECO:0000256" key="3">
    <source>
        <dbReference type="ARBA" id="ARBA00022748"/>
    </source>
</evidence>
<comment type="subcellular location">
    <subcellularLocation>
        <location evidence="1">Cell envelope</location>
    </subcellularLocation>
</comment>
<proteinExistence type="inferred from homology"/>
<evidence type="ECO:0000256" key="4">
    <source>
        <dbReference type="ARBA" id="ARBA00023157"/>
    </source>
</evidence>
<reference evidence="7 8" key="1">
    <citation type="submission" date="2016-06" db="EMBL/GenBank/DDBJ databases">
        <authorList>
            <person name="Kjaerup R.B."/>
            <person name="Dalgaard T.S."/>
            <person name="Juul-Madsen H.R."/>
        </authorList>
    </citation>
    <scope>NUCLEOTIDE SEQUENCE [LARGE SCALE GENOMIC DNA]</scope>
    <source>
        <strain evidence="7">2</strain>
    </source>
</reference>
<accession>A0A1A8XGB2</accession>
<dbReference type="InterPro" id="IPR050553">
    <property type="entry name" value="Thioredoxin_ResA/DsbE_sf"/>
</dbReference>
<keyword evidence="3" id="KW-0201">Cytochrome c-type biogenesis</keyword>